<protein>
    <submittedName>
        <fullName evidence="1">Sequence-specific DNA binding</fullName>
    </submittedName>
</protein>
<dbReference type="EMBL" id="JAXCGZ010017953">
    <property type="protein sequence ID" value="KAK7067607.1"/>
    <property type="molecule type" value="Genomic_DNA"/>
</dbReference>
<comment type="caution">
    <text evidence="1">The sequence shown here is derived from an EMBL/GenBank/DDBJ whole genome shotgun (WGS) entry which is preliminary data.</text>
</comment>
<sequence length="202" mass="22524">MSSNYINSIDSILPKYQAESAAANLVNYNTQAARSMYPYVSVTSHQLSSNAASNISPFSAMTGTTDADKQCRYSQTGATDMSQYGLNLQNCATTSNMAQYFHQNNVTNPINSCSQPAAPTPHIPDIPRYPWMSITVVTGPDCIKSLRRAKAPLSVLLKEKLTCNLQRLREYIFFRFNKLPFSQGMPLCYCYLISFSREALNL</sequence>
<evidence type="ECO:0000313" key="1">
    <source>
        <dbReference type="EMBL" id="KAK7067607.1"/>
    </source>
</evidence>
<name>A0AAN8WM87_HALRR</name>
<evidence type="ECO:0000313" key="2">
    <source>
        <dbReference type="Proteomes" id="UP001381693"/>
    </source>
</evidence>
<gene>
    <name evidence="1" type="primary">HOXB7_2</name>
    <name evidence="1" type="ORF">SK128_010505</name>
</gene>
<feature type="non-terminal residue" evidence="1">
    <location>
        <position position="202"/>
    </location>
</feature>
<proteinExistence type="predicted"/>
<organism evidence="1 2">
    <name type="scientific">Halocaridina rubra</name>
    <name type="common">Hawaiian red shrimp</name>
    <dbReference type="NCBI Taxonomy" id="373956"/>
    <lineage>
        <taxon>Eukaryota</taxon>
        <taxon>Metazoa</taxon>
        <taxon>Ecdysozoa</taxon>
        <taxon>Arthropoda</taxon>
        <taxon>Crustacea</taxon>
        <taxon>Multicrustacea</taxon>
        <taxon>Malacostraca</taxon>
        <taxon>Eumalacostraca</taxon>
        <taxon>Eucarida</taxon>
        <taxon>Decapoda</taxon>
        <taxon>Pleocyemata</taxon>
        <taxon>Caridea</taxon>
        <taxon>Atyoidea</taxon>
        <taxon>Atyidae</taxon>
        <taxon>Halocaridina</taxon>
    </lineage>
</organism>
<accession>A0AAN8WM87</accession>
<dbReference type="Proteomes" id="UP001381693">
    <property type="component" value="Unassembled WGS sequence"/>
</dbReference>
<keyword evidence="2" id="KW-1185">Reference proteome</keyword>
<reference evidence="1 2" key="1">
    <citation type="submission" date="2023-11" db="EMBL/GenBank/DDBJ databases">
        <title>Halocaridina rubra genome assembly.</title>
        <authorList>
            <person name="Smith C."/>
        </authorList>
    </citation>
    <scope>NUCLEOTIDE SEQUENCE [LARGE SCALE GENOMIC DNA]</scope>
    <source>
        <strain evidence="1">EP-1</strain>
        <tissue evidence="1">Whole</tissue>
    </source>
</reference>
<dbReference type="AlphaFoldDB" id="A0AAN8WM87"/>